<dbReference type="EMBL" id="AGBW02008396">
    <property type="protein sequence ID" value="OWR53505.1"/>
    <property type="molecule type" value="Genomic_DNA"/>
</dbReference>
<evidence type="ECO:0000313" key="4">
    <source>
        <dbReference type="Proteomes" id="UP000007151"/>
    </source>
</evidence>
<evidence type="ECO:0000313" key="3">
    <source>
        <dbReference type="EMBL" id="OWR53505.1"/>
    </source>
</evidence>
<sequence length="130" mass="14980">MFVFASIILLLNPASIEPRLTHFHDTGDENQLSGAAFDTSDETDDEQDDDLELGKIDVIKDGMWVIKAKLKELKAFNRALAANIKLTNMKLKEIIENQIALKKQQHNIQDNKNFIHKYQPQPYQLYEPQI</sequence>
<organism evidence="3 4">
    <name type="scientific">Danaus plexippus plexippus</name>
    <dbReference type="NCBI Taxonomy" id="278856"/>
    <lineage>
        <taxon>Eukaryota</taxon>
        <taxon>Metazoa</taxon>
        <taxon>Ecdysozoa</taxon>
        <taxon>Arthropoda</taxon>
        <taxon>Hexapoda</taxon>
        <taxon>Insecta</taxon>
        <taxon>Pterygota</taxon>
        <taxon>Neoptera</taxon>
        <taxon>Endopterygota</taxon>
        <taxon>Lepidoptera</taxon>
        <taxon>Glossata</taxon>
        <taxon>Ditrysia</taxon>
        <taxon>Papilionoidea</taxon>
        <taxon>Nymphalidae</taxon>
        <taxon>Danainae</taxon>
        <taxon>Danaini</taxon>
        <taxon>Danaina</taxon>
        <taxon>Danaus</taxon>
        <taxon>Danaus</taxon>
    </lineage>
</organism>
<feature type="signal peptide" evidence="2">
    <location>
        <begin position="1"/>
        <end position="18"/>
    </location>
</feature>
<evidence type="ECO:0000256" key="1">
    <source>
        <dbReference type="SAM" id="MobiDB-lite"/>
    </source>
</evidence>
<dbReference type="eggNOG" id="ENOG502T7VV">
    <property type="taxonomic scope" value="Eukaryota"/>
</dbReference>
<proteinExistence type="predicted"/>
<dbReference type="AlphaFoldDB" id="A0A212FIE7"/>
<dbReference type="KEGG" id="dpl:KGM_208464"/>
<dbReference type="Proteomes" id="UP000007151">
    <property type="component" value="Unassembled WGS sequence"/>
</dbReference>
<reference evidence="3 4" key="1">
    <citation type="journal article" date="2011" name="Cell">
        <title>The monarch butterfly genome yields insights into long-distance migration.</title>
        <authorList>
            <person name="Zhan S."/>
            <person name="Merlin C."/>
            <person name="Boore J.L."/>
            <person name="Reppert S.M."/>
        </authorList>
    </citation>
    <scope>NUCLEOTIDE SEQUENCE [LARGE SCALE GENOMIC DNA]</scope>
    <source>
        <strain evidence="3">F-2</strain>
    </source>
</reference>
<feature type="region of interest" description="Disordered" evidence="1">
    <location>
        <begin position="25"/>
        <end position="49"/>
    </location>
</feature>
<keyword evidence="4" id="KW-1185">Reference proteome</keyword>
<comment type="caution">
    <text evidence="3">The sequence shown here is derived from an EMBL/GenBank/DDBJ whole genome shotgun (WGS) entry which is preliminary data.</text>
</comment>
<gene>
    <name evidence="3" type="ORF">KGM_208464</name>
</gene>
<dbReference type="OrthoDB" id="7475980at2759"/>
<evidence type="ECO:0000256" key="2">
    <source>
        <dbReference type="SAM" id="SignalP"/>
    </source>
</evidence>
<accession>A0A212FIE7</accession>
<feature type="compositionally biased region" description="Acidic residues" evidence="1">
    <location>
        <begin position="39"/>
        <end position="49"/>
    </location>
</feature>
<name>A0A212FIE7_DANPL</name>
<keyword evidence="2" id="KW-0732">Signal</keyword>
<feature type="chain" id="PRO_5043467123" evidence="2">
    <location>
        <begin position="19"/>
        <end position="130"/>
    </location>
</feature>
<protein>
    <submittedName>
        <fullName evidence="3">Uncharacterized protein</fullName>
    </submittedName>
</protein>